<dbReference type="Proteomes" id="UP000077755">
    <property type="component" value="Chromosome 4"/>
</dbReference>
<reference evidence="4" key="1">
    <citation type="journal article" date="2016" name="Nat. Genet.">
        <title>A high-quality carrot genome assembly provides new insights into carotenoid accumulation and asterid genome evolution.</title>
        <authorList>
            <person name="Iorizzo M."/>
            <person name="Ellison S."/>
            <person name="Senalik D."/>
            <person name="Zeng P."/>
            <person name="Satapoomin P."/>
            <person name="Huang J."/>
            <person name="Bowman M."/>
            <person name="Iovene M."/>
            <person name="Sanseverino W."/>
            <person name="Cavagnaro P."/>
            <person name="Yildiz M."/>
            <person name="Macko-Podgorni A."/>
            <person name="Moranska E."/>
            <person name="Grzebelus E."/>
            <person name="Grzebelus D."/>
            <person name="Ashrafi H."/>
            <person name="Zheng Z."/>
            <person name="Cheng S."/>
            <person name="Spooner D."/>
            <person name="Van Deynze A."/>
            <person name="Simon P."/>
        </authorList>
    </citation>
    <scope>NUCLEOTIDE SEQUENCE</scope>
    <source>
        <tissue evidence="4">Leaf</tissue>
    </source>
</reference>
<accession>A0AAF0WT54</accession>
<gene>
    <name evidence="4" type="ORF">DCAR_0414620</name>
</gene>
<reference evidence="4" key="2">
    <citation type="submission" date="2022-03" db="EMBL/GenBank/DDBJ databases">
        <title>Draft title - Genomic analysis of global carrot germplasm unveils the trajectory of domestication and the origin of high carotenoid orange carrot.</title>
        <authorList>
            <person name="Iorizzo M."/>
            <person name="Ellison S."/>
            <person name="Senalik D."/>
            <person name="Macko-Podgorni A."/>
            <person name="Grzebelus D."/>
            <person name="Bostan H."/>
            <person name="Rolling W."/>
            <person name="Curaba J."/>
            <person name="Simon P."/>
        </authorList>
    </citation>
    <scope>NUCLEOTIDE SEQUENCE</scope>
    <source>
        <tissue evidence="4">Leaf</tissue>
    </source>
</reference>
<dbReference type="InterPro" id="IPR025724">
    <property type="entry name" value="GAG-pre-integrase_dom"/>
</dbReference>
<dbReference type="Pfam" id="PF13976">
    <property type="entry name" value="gag_pre-integrs"/>
    <property type="match status" value="1"/>
</dbReference>
<name>A0AAF0WT54_DAUCS</name>
<dbReference type="InterPro" id="IPR054722">
    <property type="entry name" value="PolX-like_BBD"/>
</dbReference>
<evidence type="ECO:0000259" key="3">
    <source>
        <dbReference type="Pfam" id="PF22936"/>
    </source>
</evidence>
<feature type="domain" description="GAG-pre-integrase" evidence="2">
    <location>
        <begin position="458"/>
        <end position="507"/>
    </location>
</feature>
<proteinExistence type="predicted"/>
<dbReference type="AlphaFoldDB" id="A0AAF0WT54"/>
<feature type="region of interest" description="Disordered" evidence="1">
    <location>
        <begin position="251"/>
        <end position="270"/>
    </location>
</feature>
<evidence type="ECO:0000256" key="1">
    <source>
        <dbReference type="SAM" id="MobiDB-lite"/>
    </source>
</evidence>
<evidence type="ECO:0000313" key="4">
    <source>
        <dbReference type="EMBL" id="WOG95307.1"/>
    </source>
</evidence>
<evidence type="ECO:0000313" key="5">
    <source>
        <dbReference type="Proteomes" id="UP000077755"/>
    </source>
</evidence>
<feature type="compositionally biased region" description="Polar residues" evidence="1">
    <location>
        <begin position="251"/>
        <end position="265"/>
    </location>
</feature>
<organism evidence="4 5">
    <name type="scientific">Daucus carota subsp. sativus</name>
    <name type="common">Carrot</name>
    <dbReference type="NCBI Taxonomy" id="79200"/>
    <lineage>
        <taxon>Eukaryota</taxon>
        <taxon>Viridiplantae</taxon>
        <taxon>Streptophyta</taxon>
        <taxon>Embryophyta</taxon>
        <taxon>Tracheophyta</taxon>
        <taxon>Spermatophyta</taxon>
        <taxon>Magnoliopsida</taxon>
        <taxon>eudicotyledons</taxon>
        <taxon>Gunneridae</taxon>
        <taxon>Pentapetalae</taxon>
        <taxon>asterids</taxon>
        <taxon>campanulids</taxon>
        <taxon>Apiales</taxon>
        <taxon>Apiaceae</taxon>
        <taxon>Apioideae</taxon>
        <taxon>Scandiceae</taxon>
        <taxon>Daucinae</taxon>
        <taxon>Daucus</taxon>
        <taxon>Daucus sect. Daucus</taxon>
    </lineage>
</organism>
<dbReference type="Pfam" id="PF14223">
    <property type="entry name" value="Retrotran_gag_2"/>
    <property type="match status" value="1"/>
</dbReference>
<evidence type="ECO:0000259" key="2">
    <source>
        <dbReference type="Pfam" id="PF13976"/>
    </source>
</evidence>
<evidence type="ECO:0008006" key="6">
    <source>
        <dbReference type="Google" id="ProtNLM"/>
    </source>
</evidence>
<dbReference type="Pfam" id="PF22936">
    <property type="entry name" value="Pol_BBD"/>
    <property type="match status" value="1"/>
</dbReference>
<protein>
    <recommendedName>
        <fullName evidence="6">GAG-pre-integrase domain-containing protein</fullName>
    </recommendedName>
</protein>
<sequence>MSPSTQSSDFEITRVTEIVHVNSPTHFPTKLTQTNFPVWRTQVLSSLTGLGILGYIDGSINAPAQFMKEIVLNPAYISWNRQDKIISSAMLGSCDEAIQPLISTAATAKEMWDTIVTLFANQSRSHIMSLKSHLLNNPCNSRTMSEYLRDIRTTTDDLALAGHPVPEDDLVLLTLAVLGDEYKTIRDAIKVREAPMSFGALHEQLIDQERGLKTKVSEPVVVTANYTQKSNNDQKGILPNPSQNRHTYNWHGQSSNRNYGNQYQRASRGGHSNRYPWPSNAPGQRQKFCNFCQRPNHTTKECRQLSRFLKENEIPTSGASLNHTMVPSQAPQQWLFDSGASHHITNNPNNLTSFSEYGGPDEILIGNGTTLPISHTGNSKLHSQNNLFNLSNVLCVPSLNTNLVSVAKFCKTNKVSVEFFSSQLLVKDLNTGTVLLRGKNQNDVYYVPSLHLPQLNVTTLSSIQAWHSRLGHLAPPILKSMLLSNKLVTSFPSEPLFNCNACQCNKSKKLPFGVSSLSSTRPLELKIFASLDHSQFLEQGTARSNSF</sequence>
<dbReference type="PANTHER" id="PTHR47481">
    <property type="match status" value="1"/>
</dbReference>
<keyword evidence="5" id="KW-1185">Reference proteome</keyword>
<feature type="domain" description="Retrovirus-related Pol polyprotein from transposon TNT 1-94-like beta-barrel" evidence="3">
    <location>
        <begin position="334"/>
        <end position="411"/>
    </location>
</feature>
<dbReference type="EMBL" id="CP093346">
    <property type="protein sequence ID" value="WOG95307.1"/>
    <property type="molecule type" value="Genomic_DNA"/>
</dbReference>
<dbReference type="PANTHER" id="PTHR47481:SF43">
    <property type="entry name" value="RETROTRANSPOSON COPIA-LIKE N-TERMINAL DOMAIN-CONTAINING PROTEIN"/>
    <property type="match status" value="1"/>
</dbReference>